<comment type="caution">
    <text evidence="4">The sequence shown here is derived from an EMBL/GenBank/DDBJ whole genome shotgun (WGS) entry which is preliminary data.</text>
</comment>
<feature type="domain" description="Retrovirus-related Pol polyprotein from transposon TNT 1-94-like beta-barrel" evidence="3">
    <location>
        <begin position="232"/>
        <end position="316"/>
    </location>
</feature>
<dbReference type="GO" id="GO:0006281">
    <property type="term" value="P:DNA repair"/>
    <property type="evidence" value="ECO:0007669"/>
    <property type="project" value="UniProtKB-ARBA"/>
</dbReference>
<dbReference type="InterPro" id="IPR011335">
    <property type="entry name" value="Restrct_endonuc-II-like"/>
</dbReference>
<sequence>MSAKLAWSHHQNASHQNSKKGQRREGKRGCDSNTHGGIAYIILNQNLLTIVNGKDTEPEDKKSSEWTAWDTKNSRAQVILLTTINQEQMQHLLNCENAAQMWTRLMSIHEQKTEVSKELLWQKFYEYRMSENAKIAELISAIELLVKQLKDVDENISNSAICSKVINNLPSKYNAFRTAWDSVSSEYQTFENLTTRLLKEELRVTNEDTETSRLALEVKALQTSSDVKPTEWICDSGASMHMTCHKEWFPKLERLDEPIHVKIANDKVIAAKGSGIIEIQALTDDQWQNRTMYNVLYIPELSQCLFSVGVMTDRNFTHHSYKNRCEFRNRNGKVSCVGTHDPKKRRIEISCNVNFNESETLKIEKETSTVTLNFGDYENNEQRQENTEGENVEYNREEDTATSEDQVDEIDDDPDYEHHNFDTEEVERRQLRDRGTLPGRIDVVAAYSSIFKPNSCDDAVKCEDSNKWHRAMDDEMNALKSNDTWTLVKLPKNARFVGLQIRQNISEGTISIHEQAYTAKVLDKFKMTHAKPLSVPVEPGICLTSAPGNGEGNLRQPYRETVGSLIFLATSSRPDISFAVNQVSRYLNNWSLEHWQAVKRIFRYLKQTLYYKITYSKTGKIEATGYTDADYAGCVDTRKSTSGYIFVMANGPVTWKSQKQTVVAQSTTEAEYIALALGVQEALWLRSFLQELSIEATTINITVDNQRCSEPSVTEVECYWKKPKLEIAKNTIFKCSQTSTVTGMSFNFIDGIKNAASDSNSLLIRNIKPLEKHHSIFSNIVKFMGTTRYINPDNFISFYKTIVTDGICKEIANNTKEQRECSLWYEVRYGRITASRIFEVSRWSKKGRLCESILGASVPLQTQAIERGIQLEKSVKAVVEKKRQTYRDDAGIFICREHLILAASPDGLSGDYCIEIKCPCAEKAITNYVKNNGIHLLIKDII</sequence>
<feature type="region of interest" description="Disordered" evidence="1">
    <location>
        <begin position="376"/>
        <end position="418"/>
    </location>
</feature>
<dbReference type="CDD" id="cd22343">
    <property type="entry name" value="PDDEXK_lambda_exonuclease-like"/>
    <property type="match status" value="1"/>
</dbReference>
<dbReference type="PANTHER" id="PTHR11439">
    <property type="entry name" value="GAG-POL-RELATED RETROTRANSPOSON"/>
    <property type="match status" value="1"/>
</dbReference>
<evidence type="ECO:0008006" key="6">
    <source>
        <dbReference type="Google" id="ProtNLM"/>
    </source>
</evidence>
<keyword evidence="5" id="KW-1185">Reference proteome</keyword>
<dbReference type="SUPFAM" id="SSF52980">
    <property type="entry name" value="Restriction endonuclease-like"/>
    <property type="match status" value="1"/>
</dbReference>
<evidence type="ECO:0000259" key="3">
    <source>
        <dbReference type="Pfam" id="PF22936"/>
    </source>
</evidence>
<dbReference type="AlphaFoldDB" id="A0A8K0D5T6"/>
<evidence type="ECO:0000259" key="2">
    <source>
        <dbReference type="Pfam" id="PF09588"/>
    </source>
</evidence>
<protein>
    <recommendedName>
        <fullName evidence="6">YqaJ viral recombinase domain-containing protein</fullName>
    </recommendedName>
</protein>
<reference evidence="4" key="1">
    <citation type="submission" date="2019-08" db="EMBL/GenBank/DDBJ databases">
        <title>The genome of the North American firefly Photinus pyralis.</title>
        <authorList>
            <consortium name="Photinus pyralis genome working group"/>
            <person name="Fallon T.R."/>
            <person name="Sander Lower S.E."/>
            <person name="Weng J.-K."/>
        </authorList>
    </citation>
    <scope>NUCLEOTIDE SEQUENCE</scope>
    <source>
        <strain evidence="4">TRF0915ILg1</strain>
        <tissue evidence="4">Whole body</tissue>
    </source>
</reference>
<feature type="compositionally biased region" description="Acidic residues" evidence="1">
    <location>
        <begin position="400"/>
        <end position="415"/>
    </location>
</feature>
<dbReference type="InterPro" id="IPR054722">
    <property type="entry name" value="PolX-like_BBD"/>
</dbReference>
<evidence type="ECO:0000313" key="5">
    <source>
        <dbReference type="Proteomes" id="UP000801492"/>
    </source>
</evidence>
<feature type="domain" description="YqaJ viral recombinase" evidence="2">
    <location>
        <begin position="824"/>
        <end position="923"/>
    </location>
</feature>
<evidence type="ECO:0000313" key="4">
    <source>
        <dbReference type="EMBL" id="KAF2897821.1"/>
    </source>
</evidence>
<dbReference type="CDD" id="cd09272">
    <property type="entry name" value="RNase_HI_RT_Ty1"/>
    <property type="match status" value="1"/>
</dbReference>
<proteinExistence type="predicted"/>
<feature type="region of interest" description="Disordered" evidence="1">
    <location>
        <begin position="1"/>
        <end position="30"/>
    </location>
</feature>
<organism evidence="4 5">
    <name type="scientific">Ignelater luminosus</name>
    <name type="common">Cucubano</name>
    <name type="synonym">Pyrophorus luminosus</name>
    <dbReference type="NCBI Taxonomy" id="2038154"/>
    <lineage>
        <taxon>Eukaryota</taxon>
        <taxon>Metazoa</taxon>
        <taxon>Ecdysozoa</taxon>
        <taxon>Arthropoda</taxon>
        <taxon>Hexapoda</taxon>
        <taxon>Insecta</taxon>
        <taxon>Pterygota</taxon>
        <taxon>Neoptera</taxon>
        <taxon>Endopterygota</taxon>
        <taxon>Coleoptera</taxon>
        <taxon>Polyphaga</taxon>
        <taxon>Elateriformia</taxon>
        <taxon>Elateroidea</taxon>
        <taxon>Elateridae</taxon>
        <taxon>Agrypninae</taxon>
        <taxon>Pyrophorini</taxon>
        <taxon>Ignelater</taxon>
    </lineage>
</organism>
<evidence type="ECO:0000256" key="1">
    <source>
        <dbReference type="SAM" id="MobiDB-lite"/>
    </source>
</evidence>
<dbReference type="EMBL" id="VTPC01003916">
    <property type="protein sequence ID" value="KAF2897821.1"/>
    <property type="molecule type" value="Genomic_DNA"/>
</dbReference>
<dbReference type="InterPro" id="IPR019080">
    <property type="entry name" value="YqaJ_viral_recombinase"/>
</dbReference>
<dbReference type="Gene3D" id="3.90.320.10">
    <property type="match status" value="1"/>
</dbReference>
<dbReference type="Pfam" id="PF09588">
    <property type="entry name" value="YqaJ"/>
    <property type="match status" value="1"/>
</dbReference>
<dbReference type="PANTHER" id="PTHR11439:SF483">
    <property type="entry name" value="PEPTIDE SYNTHASE GLIP-LIKE, PUTATIVE (AFU_ORTHOLOGUE AFUA_3G12920)-RELATED"/>
    <property type="match status" value="1"/>
</dbReference>
<dbReference type="InterPro" id="IPR011604">
    <property type="entry name" value="PDDEXK-like_dom_sf"/>
</dbReference>
<dbReference type="Pfam" id="PF14223">
    <property type="entry name" value="Retrotran_gag_2"/>
    <property type="match status" value="1"/>
</dbReference>
<name>A0A8K0D5T6_IGNLU</name>
<gene>
    <name evidence="4" type="ORF">ILUMI_08356</name>
</gene>
<dbReference type="Pfam" id="PF22936">
    <property type="entry name" value="Pol_BBD"/>
    <property type="match status" value="1"/>
</dbReference>
<accession>A0A8K0D5T6</accession>
<dbReference type="Proteomes" id="UP000801492">
    <property type="component" value="Unassembled WGS sequence"/>
</dbReference>
<dbReference type="OrthoDB" id="6766185at2759"/>